<evidence type="ECO:0000256" key="1">
    <source>
        <dbReference type="SAM" id="Coils"/>
    </source>
</evidence>
<sequence>MDLDYDDLLQASDDDYDLLSDTEEQELQEQEETEESIKEYEKYGISINNSLAQYLETLENKLQEGKLDDYTFMLENLLVKYKQALIHRRFNIDNKNDSEKIERIRVLKSELEQEFINENIDEFEFNRKYYNLLDLELNILLKYEDFSVKSKKIAQQVPKSFDKSIDSLIQSEHQYLKNVAKERNIDWPEKPKVKKGESKKLKLKNFLTYYIELEKAYNLAKKYIPGYKLRTIEETKKADLDVKWTLEYPNSLKLNELYEEYLSEKKQRLNYSDPIDELKFKKILSILKNKSREELLNCVDEANVIHKLSYIERLKLNTIPVMKFKEYPESYEKLQEILGEEAKYYKISANDLMKDFNKKFFNVTPNVELSDLPSTFKPVYFVKTKKSFHKTDVPSFFNQEQELIESEYKIKSSTKGYSFLMKTNEVPLNNKKEQIYKEYVEKGSVVSISLKPEYFKSYKVLSGIIDEKYYDIIKPLPDNLYESLKDKKMSPNKTQLVEVYELHIPVPELSKDNKMIKLTRRYENFDDYLRDLVQILEVNMLELENQKSLRSADVLFVKIQKIKKFLETGKDPEYEISSQYSLDTLIKENPIIKKKRETGINKLREYIFQFYPNNEEIVEVLENDIYSFNNKYYQENIDKIVFIFNYFSDSLDNYINKEMSFIELIGLEIPLIKSPDDLPEYFTNPNKTFKYLYSWMPKTEMYEKYKNELENAKYDILKFKKQNDMLSQLEIQEIYSQYLEIKQWEKSKLKLSTLEITKGKNPMRVMLEFLKRERNKLVSRRIYRVATINERINTRGTFYQIFTMCKLENFTNNDIKTLANDVENIIFSYSNKPDIYYDYVDLVKNTYQELCSLITEPKVIVPVTTEFIIKEGNLSFINIKRLNDIIITLDSKDFDVIIKLVRMMRESELNAYQNCLIEEQNQEPTNFRQKLIEIINKVIDENKQKKKELMYSISINTYIPPVLTNIVPKIQNGPERFYVPNYYIIGENEYIYGGNFPDFINSETGNRNYTDDDIYSLAVLFKINYVDYDEYYKDTGNDKLSYIKKLYNLSMEKMKNYSDNDKQIVPKDIVLNYNPTLVTKKKYTSFVNYIYKTRMGVKYPGEVYIVYKDRIEVSYAVPFKTNEYKIPVYSSKFLNPDIKNFYYIEGPAEFEETSEQNFIYSTMYIFVEYTDKYGKTKLFREGVNYSIVKRTPKENFDACNRFTNEFDCNDINSYGIEKMKCRFIKNKCVSVKEEIKKQDFLFDISKVLFTRKLLKSDSKGKQREVTDYNKTKLWNEALKKANEYISQLIFIKKLNESQIQQVATEQKTKLLGYYNFLQQLDIKKPKLEIIIEDTNYSNLKQLTDFLIPEIIEELVQPVVIEPGQVQEQTILQEIANYTGIMLPHIIVKNKELSIKQLVIGNKYLLPDNTISVLLEKTRNLITFDNGQKFRPVEVTIREHKTSTLIQETYFKITKENLSLLKNPPTSFYYTLYEKEYALEKNNISIKTKKIETKEVPLDILYLVHLESINKDDNLPKDEITTNDIYNTLGKVLYCLYQKDELNFLESLDIFPATQEAKVHSLKYSVDLIQLSKKINGDIELSDVINANNKVLPTVKTISNDIISQLEYGILNKDFKLLERYIKIAYKHKPNESETINLQILKLVDDASKLILEKEKIKEQIKEEKLIKKQEKELQKQKEEPAPSVKISYVVTKRKNKKQEDD</sequence>
<evidence type="ECO:0000313" key="2">
    <source>
        <dbReference type="EMBL" id="QHU28799.1"/>
    </source>
</evidence>
<accession>A0A6C0LCX7</accession>
<dbReference type="EMBL" id="MN740474">
    <property type="protein sequence ID" value="QHU28799.1"/>
    <property type="molecule type" value="Genomic_DNA"/>
</dbReference>
<protein>
    <submittedName>
        <fullName evidence="2">Uncharacterized protein</fullName>
    </submittedName>
</protein>
<keyword evidence="1" id="KW-0175">Coiled coil</keyword>
<reference evidence="2" key="1">
    <citation type="journal article" date="2020" name="Nature">
        <title>Giant virus diversity and host interactions through global metagenomics.</title>
        <authorList>
            <person name="Schulz F."/>
            <person name="Roux S."/>
            <person name="Paez-Espino D."/>
            <person name="Jungbluth S."/>
            <person name="Walsh D.A."/>
            <person name="Denef V.J."/>
            <person name="McMahon K.D."/>
            <person name="Konstantinidis K.T."/>
            <person name="Eloe-Fadrosh E.A."/>
            <person name="Kyrpides N.C."/>
            <person name="Woyke T."/>
        </authorList>
    </citation>
    <scope>NUCLEOTIDE SEQUENCE</scope>
    <source>
        <strain evidence="2">GVMAG-M-3300027791-30</strain>
    </source>
</reference>
<organism evidence="2">
    <name type="scientific">viral metagenome</name>
    <dbReference type="NCBI Taxonomy" id="1070528"/>
    <lineage>
        <taxon>unclassified sequences</taxon>
        <taxon>metagenomes</taxon>
        <taxon>organismal metagenomes</taxon>
    </lineage>
</organism>
<feature type="coiled-coil region" evidence="1">
    <location>
        <begin position="1643"/>
        <end position="1679"/>
    </location>
</feature>
<proteinExistence type="predicted"/>
<name>A0A6C0LCX7_9ZZZZ</name>